<evidence type="ECO:0000256" key="2">
    <source>
        <dbReference type="SAM" id="SignalP"/>
    </source>
</evidence>
<evidence type="ECO:0000259" key="3">
    <source>
        <dbReference type="SMART" id="SM00642"/>
    </source>
</evidence>
<comment type="similarity">
    <text evidence="1">Belongs to the glycosyl hydrolase 13 family.</text>
</comment>
<evidence type="ECO:0000256" key="1">
    <source>
        <dbReference type="ARBA" id="ARBA00008061"/>
    </source>
</evidence>
<reference evidence="4 5" key="2">
    <citation type="submission" date="2018-11" db="EMBL/GenBank/DDBJ databases">
        <authorList>
            <consortium name="Pathogen Informatics"/>
        </authorList>
    </citation>
    <scope>NUCLEOTIDE SEQUENCE [LARGE SCALE GENOMIC DNA]</scope>
</reference>
<dbReference type="GO" id="GO:0005975">
    <property type="term" value="P:carbohydrate metabolic process"/>
    <property type="evidence" value="ECO:0007669"/>
    <property type="project" value="InterPro"/>
</dbReference>
<evidence type="ECO:0000313" key="6">
    <source>
        <dbReference type="WBParaSite" id="SBAD_0000105001-mRNA-1"/>
    </source>
</evidence>
<gene>
    <name evidence="4" type="ORF">SBAD_LOCUS1018</name>
</gene>
<feature type="signal peptide" evidence="2">
    <location>
        <begin position="1"/>
        <end position="19"/>
    </location>
</feature>
<feature type="chain" id="PRO_5043139901" evidence="2">
    <location>
        <begin position="20"/>
        <end position="539"/>
    </location>
</feature>
<reference evidence="6" key="1">
    <citation type="submission" date="2016-06" db="UniProtKB">
        <authorList>
            <consortium name="WormBaseParasite"/>
        </authorList>
    </citation>
    <scope>IDENTIFICATION</scope>
</reference>
<dbReference type="Gene3D" id="3.20.20.80">
    <property type="entry name" value="Glycosidases"/>
    <property type="match status" value="2"/>
</dbReference>
<dbReference type="AlphaFoldDB" id="A0A183IBM4"/>
<feature type="domain" description="Glycosyl hydrolase family 13 catalytic" evidence="3">
    <location>
        <begin position="35"/>
        <end position="313"/>
    </location>
</feature>
<dbReference type="SUPFAM" id="SSF51445">
    <property type="entry name" value="(Trans)glycosidases"/>
    <property type="match status" value="1"/>
</dbReference>
<organism evidence="6">
    <name type="scientific">Soboliphyme baturini</name>
    <dbReference type="NCBI Taxonomy" id="241478"/>
    <lineage>
        <taxon>Eukaryota</taxon>
        <taxon>Metazoa</taxon>
        <taxon>Ecdysozoa</taxon>
        <taxon>Nematoda</taxon>
        <taxon>Enoplea</taxon>
        <taxon>Dorylaimia</taxon>
        <taxon>Dioctophymatida</taxon>
        <taxon>Dioctophymatoidea</taxon>
        <taxon>Soboliphymatidae</taxon>
        <taxon>Soboliphyme</taxon>
    </lineage>
</organism>
<evidence type="ECO:0000313" key="4">
    <source>
        <dbReference type="EMBL" id="VDO92916.1"/>
    </source>
</evidence>
<protein>
    <submittedName>
        <fullName evidence="6">Aamy domain-containing protein</fullName>
    </submittedName>
</protein>
<dbReference type="Proteomes" id="UP000270296">
    <property type="component" value="Unassembled WGS sequence"/>
</dbReference>
<dbReference type="EMBL" id="UZAM01006683">
    <property type="protein sequence ID" value="VDO92916.1"/>
    <property type="molecule type" value="Genomic_DNA"/>
</dbReference>
<accession>A0A183IBM4</accession>
<name>A0A183IBM4_9BILA</name>
<dbReference type="PANTHER" id="PTHR43447">
    <property type="entry name" value="ALPHA-AMYLASE"/>
    <property type="match status" value="1"/>
</dbReference>
<keyword evidence="5" id="KW-1185">Reference proteome</keyword>
<dbReference type="InterPro" id="IPR006047">
    <property type="entry name" value="GH13_cat_dom"/>
</dbReference>
<evidence type="ECO:0000313" key="5">
    <source>
        <dbReference type="Proteomes" id="UP000270296"/>
    </source>
</evidence>
<sequence>MLNRFHGLVALALLDVILALCSKCNDSPNTEPGRELMVHLFEWKWKDITYECENFLHKYGYGAVQISPPNEHIPVSYKLHSRSGTEQELVDMVERCNKVGIRIVSDTVINHMTGAGSEGHGSGGSYFNAKLGVESFPGVPYNSSDFNDKFCNHDINNYNDPWEVRECRLVSLLDLDQRLPYGHEAISGSEYTGLGRITNFRYGLDLASAIRRSKNFVFFNSFGVGWGYWPSHDVVDQDMYRMAIHFMLAWNYGYPRVMSSYFFDYSDQGPPSTGKPSFNITGPKFNSDGSCNKDSGWVCEHRWPSIRRMSVFHQVTSDQPTLDIVTENNRIAFRLAIHEKSRVTKSKSPNFQRTAILIHKKSVVGQNMFIRGGIDHNRIPGCRDHVIDDPCSIPIKLTTNVTSEFTSYIEWSKGNNYLNWYGPENGQGTYNNLKAQGTPLVWSTNDKKATGYQPLNKYGSHYWLVEMQMDCSKTLDGWFEVKNVLDSNGIVYWENNVYETDCTGTAGGKPPYTSINHLARCGYVNVFSDGSNECRVDFF</sequence>
<dbReference type="OrthoDB" id="550577at2759"/>
<proteinExistence type="inferred from homology"/>
<dbReference type="SMART" id="SM00642">
    <property type="entry name" value="Aamy"/>
    <property type="match status" value="1"/>
</dbReference>
<keyword evidence="2" id="KW-0732">Signal</keyword>
<dbReference type="WBParaSite" id="SBAD_0000105001-mRNA-1">
    <property type="protein sequence ID" value="SBAD_0000105001-mRNA-1"/>
    <property type="gene ID" value="SBAD_0000105001"/>
</dbReference>
<dbReference type="InterPro" id="IPR017853">
    <property type="entry name" value="GH"/>
</dbReference>